<evidence type="ECO:0000256" key="14">
    <source>
        <dbReference type="RuleBase" id="RU004182"/>
    </source>
</evidence>
<dbReference type="GO" id="GO:0000719">
    <property type="term" value="P:photoreactive repair"/>
    <property type="evidence" value="ECO:0007669"/>
    <property type="project" value="UniProtKB-ARBA"/>
</dbReference>
<evidence type="ECO:0000256" key="12">
    <source>
        <dbReference type="PIRSR" id="PIRSR602081-1"/>
    </source>
</evidence>
<dbReference type="FunFam" id="1.10.579.10:FF:000003">
    <property type="entry name" value="Deoxyribodipyrimidine photo-lyase"/>
    <property type="match status" value="1"/>
</dbReference>
<name>A0A5Q0P0G8_9GAMM</name>
<proteinExistence type="inferred from homology"/>
<evidence type="ECO:0000256" key="6">
    <source>
        <dbReference type="ARBA" id="ARBA00022827"/>
    </source>
</evidence>
<accession>A0A5Q0P0G8</accession>
<evidence type="ECO:0000313" key="18">
    <source>
        <dbReference type="Proteomes" id="UP000327478"/>
    </source>
</evidence>
<evidence type="ECO:0000256" key="13">
    <source>
        <dbReference type="PIRSR" id="PIRSR602081-2"/>
    </source>
</evidence>
<dbReference type="EMBL" id="CP045650">
    <property type="protein sequence ID" value="QGA10013.1"/>
    <property type="molecule type" value="Genomic_DNA"/>
</dbReference>
<dbReference type="Pfam" id="PF03441">
    <property type="entry name" value="FAD_binding_7"/>
    <property type="match status" value="1"/>
</dbReference>
<comment type="cofactor">
    <cofactor evidence="1">
        <name>(6R)-5,10-methylene-5,6,7,8-tetrahydrofolate</name>
        <dbReference type="ChEBI" id="CHEBI:15636"/>
    </cofactor>
</comment>
<comment type="cofactor">
    <cofactor evidence="12">
        <name>FAD</name>
        <dbReference type="ChEBI" id="CHEBI:57692"/>
    </cofactor>
    <text evidence="12">Binds 1 FAD per subunit.</text>
</comment>
<dbReference type="SUPFAM" id="SSF48173">
    <property type="entry name" value="Cryptochrome/photolyase FAD-binding domain"/>
    <property type="match status" value="1"/>
</dbReference>
<dbReference type="SUPFAM" id="SSF52425">
    <property type="entry name" value="Cryptochrome/photolyase, N-terminal domain"/>
    <property type="match status" value="1"/>
</dbReference>
<dbReference type="Gene3D" id="1.10.579.10">
    <property type="entry name" value="DNA Cyclobutane Dipyrimidine Photolyase, subunit A, domain 3"/>
    <property type="match status" value="1"/>
</dbReference>
<keyword evidence="7 14" id="KW-0157">Chromophore</keyword>
<evidence type="ECO:0000256" key="10">
    <source>
        <dbReference type="ARBA" id="ARBA00059220"/>
    </source>
</evidence>
<evidence type="ECO:0000256" key="7">
    <source>
        <dbReference type="ARBA" id="ARBA00022991"/>
    </source>
</evidence>
<dbReference type="InterPro" id="IPR014729">
    <property type="entry name" value="Rossmann-like_a/b/a_fold"/>
</dbReference>
<evidence type="ECO:0000256" key="11">
    <source>
        <dbReference type="ARBA" id="ARBA00083107"/>
    </source>
</evidence>
<dbReference type="GO" id="GO:0003904">
    <property type="term" value="F:deoxyribodipyrimidine photo-lyase activity"/>
    <property type="evidence" value="ECO:0007669"/>
    <property type="project" value="UniProtKB-EC"/>
</dbReference>
<dbReference type="Gene3D" id="1.25.40.80">
    <property type="match status" value="1"/>
</dbReference>
<keyword evidence="6 12" id="KW-0274">FAD</keyword>
<feature type="binding site" evidence="12">
    <location>
        <position position="277"/>
    </location>
    <ligand>
        <name>FAD</name>
        <dbReference type="ChEBI" id="CHEBI:57692"/>
    </ligand>
</feature>
<dbReference type="PANTHER" id="PTHR11455">
    <property type="entry name" value="CRYPTOCHROME"/>
    <property type="match status" value="1"/>
</dbReference>
<dbReference type="EMBL" id="WITK01000006">
    <property type="protein sequence ID" value="MQW91912.1"/>
    <property type="molecule type" value="Genomic_DNA"/>
</dbReference>
<evidence type="ECO:0000313" key="16">
    <source>
        <dbReference type="EMBL" id="MQW91912.1"/>
    </source>
</evidence>
<dbReference type="InterPro" id="IPR036155">
    <property type="entry name" value="Crypto/Photolyase_N_sf"/>
</dbReference>
<dbReference type="GO" id="GO:0009416">
    <property type="term" value="P:response to light stimulus"/>
    <property type="evidence" value="ECO:0007669"/>
    <property type="project" value="TreeGrafter"/>
</dbReference>
<evidence type="ECO:0000256" key="1">
    <source>
        <dbReference type="ARBA" id="ARBA00001932"/>
    </source>
</evidence>
<comment type="similarity">
    <text evidence="14">Belongs to the DNA photolyase family.</text>
</comment>
<dbReference type="EC" id="4.1.99.3" evidence="3"/>
<evidence type="ECO:0000256" key="4">
    <source>
        <dbReference type="ARBA" id="ARBA00014046"/>
    </source>
</evidence>
<dbReference type="InterPro" id="IPR002081">
    <property type="entry name" value="Cryptochrome/DNA_photolyase_1"/>
</dbReference>
<dbReference type="GO" id="GO:0003677">
    <property type="term" value="F:DNA binding"/>
    <property type="evidence" value="ECO:0007669"/>
    <property type="project" value="TreeGrafter"/>
</dbReference>
<dbReference type="Pfam" id="PF00875">
    <property type="entry name" value="DNA_photolyase"/>
    <property type="match status" value="1"/>
</dbReference>
<feature type="site" description="Electron transfer via tryptophanyl radical" evidence="13">
    <location>
        <position position="312"/>
    </location>
</feature>
<evidence type="ECO:0000313" key="17">
    <source>
        <dbReference type="EMBL" id="QGA10013.1"/>
    </source>
</evidence>
<dbReference type="Proteomes" id="UP000480556">
    <property type="component" value="Unassembled WGS sequence"/>
</dbReference>
<feature type="binding site" evidence="12">
    <location>
        <begin position="378"/>
        <end position="380"/>
    </location>
    <ligand>
        <name>FAD</name>
        <dbReference type="ChEBI" id="CHEBI:57692"/>
    </ligand>
</feature>
<keyword evidence="18" id="KW-1185">Reference proteome</keyword>
<dbReference type="PROSITE" id="PS00394">
    <property type="entry name" value="DNA_PHOTOLYASES_1_1"/>
    <property type="match status" value="1"/>
</dbReference>
<dbReference type="PRINTS" id="PR00147">
    <property type="entry name" value="DNAPHOTLYASE"/>
</dbReference>
<evidence type="ECO:0000256" key="9">
    <source>
        <dbReference type="ARBA" id="ARBA00033999"/>
    </source>
</evidence>
<comment type="catalytic activity">
    <reaction evidence="9">
        <text>cyclobutadipyrimidine (in DNA) = 2 pyrimidine residues (in DNA).</text>
        <dbReference type="EC" id="4.1.99.3"/>
    </reaction>
</comment>
<organism evidence="16 19">
    <name type="scientific">Acinetobacter wanghuae</name>
    <dbReference type="NCBI Taxonomy" id="2662362"/>
    <lineage>
        <taxon>Bacteria</taxon>
        <taxon>Pseudomonadati</taxon>
        <taxon>Pseudomonadota</taxon>
        <taxon>Gammaproteobacteria</taxon>
        <taxon>Moraxellales</taxon>
        <taxon>Moraxellaceae</taxon>
        <taxon>Acinetobacter</taxon>
    </lineage>
</organism>
<evidence type="ECO:0000256" key="2">
    <source>
        <dbReference type="ARBA" id="ARBA00005862"/>
    </source>
</evidence>
<feature type="domain" description="Photolyase/cryptochrome alpha/beta" evidence="15">
    <location>
        <begin position="1"/>
        <end position="132"/>
    </location>
</feature>
<feature type="site" description="Electron transfer via tryptophanyl radical" evidence="13">
    <location>
        <position position="388"/>
    </location>
</feature>
<dbReference type="InterPro" id="IPR006050">
    <property type="entry name" value="DNA_photolyase_N"/>
</dbReference>
<dbReference type="InterPro" id="IPR005101">
    <property type="entry name" value="Cryptochr/Photolyase_FAD-bd"/>
</dbReference>
<keyword evidence="5 12" id="KW-0285">Flavoprotein</keyword>
<gene>
    <name evidence="17" type="ORF">GFH30_00735</name>
    <name evidence="16" type="ORF">GHJ48_05790</name>
</gene>
<dbReference type="GO" id="GO:0071949">
    <property type="term" value="F:FAD binding"/>
    <property type="evidence" value="ECO:0007669"/>
    <property type="project" value="TreeGrafter"/>
</dbReference>
<dbReference type="Gene3D" id="3.40.50.620">
    <property type="entry name" value="HUPs"/>
    <property type="match status" value="1"/>
</dbReference>
<evidence type="ECO:0000256" key="3">
    <source>
        <dbReference type="ARBA" id="ARBA00013149"/>
    </source>
</evidence>
<protein>
    <recommendedName>
        <fullName evidence="4">Deoxyribodipyrimidine photo-lyase</fullName>
        <ecNumber evidence="3">4.1.99.3</ecNumber>
    </recommendedName>
    <alternativeName>
        <fullName evidence="8">DNA photolyase</fullName>
    </alternativeName>
    <alternativeName>
        <fullName evidence="11">Photoreactivating enzyme</fullName>
    </alternativeName>
</protein>
<dbReference type="InterPro" id="IPR036134">
    <property type="entry name" value="Crypto/Photolyase_FAD-like_sf"/>
</dbReference>
<dbReference type="PANTHER" id="PTHR11455:SF9">
    <property type="entry name" value="CRYPTOCHROME CIRCADIAN CLOCK 5 ISOFORM X1"/>
    <property type="match status" value="1"/>
</dbReference>
<comment type="function">
    <text evidence="10">Involved in repair of UV radiation-induced DNA damage. Catalyzes the light-dependent monomerization (300-600 nm) of cyclobutyl pyrimidine dimers (in cis-syn configuration), which are formed between adjacent bases on the same DNA strand upon exposure to ultraviolet radiation.</text>
</comment>
<dbReference type="InterPro" id="IPR018394">
    <property type="entry name" value="DNA_photolyase_1_CS_C"/>
</dbReference>
<evidence type="ECO:0000259" key="15">
    <source>
        <dbReference type="PROSITE" id="PS51645"/>
    </source>
</evidence>
<comment type="similarity">
    <text evidence="2">Belongs to the DNA photolyase class-1 family.</text>
</comment>
<evidence type="ECO:0000313" key="19">
    <source>
        <dbReference type="Proteomes" id="UP000480556"/>
    </source>
</evidence>
<dbReference type="AlphaFoldDB" id="A0A5Q0P0G8"/>
<dbReference type="RefSeq" id="WP_153370230.1">
    <property type="nucleotide sequence ID" value="NZ_CP045650.1"/>
</dbReference>
<evidence type="ECO:0000256" key="5">
    <source>
        <dbReference type="ARBA" id="ARBA00022630"/>
    </source>
</evidence>
<dbReference type="Proteomes" id="UP000327478">
    <property type="component" value="Chromosome"/>
</dbReference>
<feature type="binding site" evidence="12">
    <location>
        <begin position="280"/>
        <end position="287"/>
    </location>
    <ligand>
        <name>FAD</name>
        <dbReference type="ChEBI" id="CHEBI:57692"/>
    </ligand>
</feature>
<feature type="binding site" evidence="12">
    <location>
        <begin position="238"/>
        <end position="242"/>
    </location>
    <ligand>
        <name>FAD</name>
        <dbReference type="ChEBI" id="CHEBI:57692"/>
    </ligand>
</feature>
<reference evidence="18 19" key="1">
    <citation type="submission" date="2019-10" db="EMBL/GenBank/DDBJ databases">
        <authorList>
            <person name="Dong K."/>
        </authorList>
    </citation>
    <scope>NUCLEOTIDE SEQUENCE [LARGE SCALE GENOMIC DNA]</scope>
    <source>
        <strain evidence="17">Dk386</strain>
        <strain evidence="18">dk386</strain>
        <strain evidence="16">Dk771</strain>
        <strain evidence="19">dk771</strain>
    </source>
</reference>
<evidence type="ECO:0000256" key="8">
    <source>
        <dbReference type="ARBA" id="ARBA00031671"/>
    </source>
</evidence>
<dbReference type="PROSITE" id="PS51645">
    <property type="entry name" value="PHR_CRY_ALPHA_BETA"/>
    <property type="match status" value="1"/>
</dbReference>
<feature type="site" description="Electron transfer via tryptophanyl radical" evidence="13">
    <location>
        <position position="365"/>
    </location>
</feature>
<feature type="binding site" evidence="12">
    <location>
        <position position="226"/>
    </location>
    <ligand>
        <name>FAD</name>
        <dbReference type="ChEBI" id="CHEBI:57692"/>
    </ligand>
</feature>
<sequence>MHLIWFRNDLRIYDHTALWHAAQSQQCLAVVILSPEQWRLHQDAAVKIDFYLRRLNLLKAQLEQLNIPLVILEQALWQDILQRLLALCEQFNVRHVHANIEIGIHEQQRDQAVSETLTAHEIAFERYEDRTLFPLGSIRNGSHQPYQVFSAFKKKCYERLIVDVPSMYPELEAQAPLDLDISTFEFDLDAFAKRYQSQNLQKIWSVEDADIQQRLQHFIEDQLEYYKAERDIPSLDGTSQMSPYLNIGAISIRQCIQALFEQHNGYFQIDDIGQQTWLDELLWREFYQHTLHDFPKVSKHQPFKDNTKHIQWRDAPKDLAAWQQGQTGIPIVDAGMRQLLATGWMHNRVRMITAMFLTKNLLIDWRLGEAWFMQHLIDGDLAANNGGWQWCASTGMDSAPYFRIFNPVSQSQRFDPNGEYIKKWLPELAHIDAKSIHEPYAKNPDLKINYPKPIVGLKSSRARAIETFKTANSK</sequence>